<feature type="domain" description="Bacteriophage P22 tailspike N-terminal" evidence="1">
    <location>
        <begin position="1"/>
        <end position="113"/>
    </location>
</feature>
<accession>A0A3J4QQF8</accession>
<sequence>MPEQLYNVVVSQPSQLFTLARSFKANANGKIYIGKIDTDPVNPENQIQVYVENEDGSHVPVSQPIIINAAGYPVYNGQIAKFVTVQGHSMAVYDAYGSQQFYFPNVLKYDPDRLRQQLASHAAGNGDELVAVKQPIENSKERTVHDWLADIITAKDGANIIADGINNDAVGINALLPVLSDLQRELILVPGVYLINDDITIDIPVTFQPGAIIKPRNGAQVTFNAEIMAGNYHIFDTEDDFYASPVAAPSVKIAKGGVKPEWFGAKTVSSYDEISTSINCSHAFMKAWRATTGEYTANVTSSYRQSEYIHSYIELSAGKYRMDKEVFLGHTDFTPTTVRYNKNGGGVIGKGAGLSVLVFTDSEYAGNAFFSAVDMSGDMHEFRSFKCTFYCPSKVGDERYESKVGAMMLFSTIDSLTTTDIWASGAKFVVPDPSGFGRGGVGVQFDSVVDHYFSNILVEHCAHGCAFSSSISTGVNVKGFRNTLSDLSFGNMIPAWPDIISQNTKNIISIYGVESKSNFNSPITFGTNDNNVSINGVVVDGRYESSSNVVTKLIITFATGGGCSGNISGCVDNVLYGLINDGGSSQAGRPGGTLHLDFVVNNVTGSTSSENAVVVLDKTDSSVIMNLSINGTTFPAIINRTSQLKSYLNISNMNLTSPVSGFRPIISKGGNILMISINITDTTTATDIAYVENSTLILPSLMITPVISVAKGIGGVVKTNQLIDY</sequence>
<comment type="caution">
    <text evidence="2">The sequence shown here is derived from an EMBL/GenBank/DDBJ whole genome shotgun (WGS) entry which is preliminary data.</text>
</comment>
<proteinExistence type="predicted"/>
<protein>
    <recommendedName>
        <fullName evidence="1">Bacteriophage P22 tailspike N-terminal domain-containing protein</fullName>
    </recommendedName>
</protein>
<dbReference type="InterPro" id="IPR036730">
    <property type="entry name" value="P22_tailspike_N_sf"/>
</dbReference>
<dbReference type="EMBL" id="RMUA01000036">
    <property type="protein sequence ID" value="MFK71308.1"/>
    <property type="molecule type" value="Genomic_DNA"/>
</dbReference>
<evidence type="ECO:0000313" key="2">
    <source>
        <dbReference type="EMBL" id="MFK71308.1"/>
    </source>
</evidence>
<dbReference type="Gene3D" id="2.160.20.10">
    <property type="entry name" value="Single-stranded right-handed beta-helix, Pectin lyase-like"/>
    <property type="match status" value="1"/>
</dbReference>
<dbReference type="InterPro" id="IPR009093">
    <property type="entry name" value="P22_tailspike_N"/>
</dbReference>
<evidence type="ECO:0000259" key="1">
    <source>
        <dbReference type="Pfam" id="PF09008"/>
    </source>
</evidence>
<name>A0A3J4QQF8_SALER</name>
<reference evidence="2" key="1">
    <citation type="submission" date="2018-11" db="EMBL/GenBank/DDBJ databases">
        <authorList>
            <consortium name="PulseNet: The National Subtyping Network for Foodborne Disease Surveillance"/>
            <person name="Tarr C.L."/>
            <person name="Trees E."/>
            <person name="Katz L.S."/>
            <person name="Carleton-Romer H.A."/>
            <person name="Stroika S."/>
            <person name="Kucerova Z."/>
            <person name="Roache K.F."/>
            <person name="Sabol A.L."/>
            <person name="Besser J."/>
            <person name="Gerner-Smidt P."/>
        </authorList>
    </citation>
    <scope>NUCLEOTIDE SEQUENCE [LARGE SCALE GENOMIC DNA]</scope>
    <source>
        <strain evidence="2">PNUSAS057377</strain>
    </source>
</reference>
<dbReference type="Gene3D" id="2.170.14.10">
    <property type="entry name" value="Phage P22 tailspike-like, N-terminal domain"/>
    <property type="match status" value="1"/>
</dbReference>
<gene>
    <name evidence="2" type="ORF">EEN95_19170</name>
</gene>
<dbReference type="InterPro" id="IPR012334">
    <property type="entry name" value="Pectin_lyas_fold"/>
</dbReference>
<organism evidence="2">
    <name type="scientific">Salmonella enterica</name>
    <name type="common">Salmonella choleraesuis</name>
    <dbReference type="NCBI Taxonomy" id="28901"/>
    <lineage>
        <taxon>Bacteria</taxon>
        <taxon>Pseudomonadati</taxon>
        <taxon>Pseudomonadota</taxon>
        <taxon>Gammaproteobacteria</taxon>
        <taxon>Enterobacterales</taxon>
        <taxon>Enterobacteriaceae</taxon>
        <taxon>Salmonella</taxon>
    </lineage>
</organism>
<dbReference type="SUPFAM" id="SSF51327">
    <property type="entry name" value="Head-binding domain of phage P22 tailspike protein"/>
    <property type="match status" value="1"/>
</dbReference>
<dbReference type="Proteomes" id="UP000885320">
    <property type="component" value="Unassembled WGS sequence"/>
</dbReference>
<dbReference type="Pfam" id="PF09008">
    <property type="entry name" value="Head_binding"/>
    <property type="match status" value="1"/>
</dbReference>
<dbReference type="AlphaFoldDB" id="A0A3J4QQF8"/>